<dbReference type="PANTHER" id="PTHR36451:SF1">
    <property type="entry name" value="OMEGA-HYDROXY-BETA-DIHYDROMENAQUINONE-9 SULFOTRANSFERASE STF3"/>
    <property type="match status" value="1"/>
</dbReference>
<dbReference type="InterPro" id="IPR027417">
    <property type="entry name" value="P-loop_NTPase"/>
</dbReference>
<dbReference type="PANTHER" id="PTHR36451">
    <property type="entry name" value="PAPS-DEPENDENT SULFOTRANSFERASE STF3"/>
    <property type="match status" value="1"/>
</dbReference>
<dbReference type="Proteomes" id="UP000320496">
    <property type="component" value="Chromosome"/>
</dbReference>
<dbReference type="GO" id="GO:0016740">
    <property type="term" value="F:transferase activity"/>
    <property type="evidence" value="ECO:0007669"/>
    <property type="project" value="UniProtKB-KW"/>
</dbReference>
<gene>
    <name evidence="1" type="ORF">Mal4_45320</name>
</gene>
<dbReference type="AlphaFoldDB" id="A0A517ZCJ4"/>
<protein>
    <submittedName>
        <fullName evidence="1">Sulfotransferase domain protein</fullName>
    </submittedName>
</protein>
<dbReference type="EMBL" id="CP036275">
    <property type="protein sequence ID" value="QDU40177.1"/>
    <property type="molecule type" value="Genomic_DNA"/>
</dbReference>
<reference evidence="1 2" key="1">
    <citation type="submission" date="2019-02" db="EMBL/GenBank/DDBJ databases">
        <title>Deep-cultivation of Planctomycetes and their phenomic and genomic characterization uncovers novel biology.</title>
        <authorList>
            <person name="Wiegand S."/>
            <person name="Jogler M."/>
            <person name="Boedeker C."/>
            <person name="Pinto D."/>
            <person name="Vollmers J."/>
            <person name="Rivas-Marin E."/>
            <person name="Kohn T."/>
            <person name="Peeters S.H."/>
            <person name="Heuer A."/>
            <person name="Rast P."/>
            <person name="Oberbeckmann S."/>
            <person name="Bunk B."/>
            <person name="Jeske O."/>
            <person name="Meyerdierks A."/>
            <person name="Storesund J.E."/>
            <person name="Kallscheuer N."/>
            <person name="Luecker S."/>
            <person name="Lage O.M."/>
            <person name="Pohl T."/>
            <person name="Merkel B.J."/>
            <person name="Hornburger P."/>
            <person name="Mueller R.-W."/>
            <person name="Bruemmer F."/>
            <person name="Labrenz M."/>
            <person name="Spormann A.M."/>
            <person name="Op den Camp H."/>
            <person name="Overmann J."/>
            <person name="Amann R."/>
            <person name="Jetten M.S.M."/>
            <person name="Mascher T."/>
            <person name="Medema M.H."/>
            <person name="Devos D.P."/>
            <person name="Kaster A.-K."/>
            <person name="Ovreas L."/>
            <person name="Rohde M."/>
            <person name="Galperin M.Y."/>
            <person name="Jogler C."/>
        </authorList>
    </citation>
    <scope>NUCLEOTIDE SEQUENCE [LARGE SCALE GENOMIC DNA]</scope>
    <source>
        <strain evidence="1 2">Mal4</strain>
    </source>
</reference>
<name>A0A517ZCJ4_9PLAN</name>
<dbReference type="SUPFAM" id="SSF52540">
    <property type="entry name" value="P-loop containing nucleoside triphosphate hydrolases"/>
    <property type="match status" value="1"/>
</dbReference>
<keyword evidence="2" id="KW-1185">Reference proteome</keyword>
<keyword evidence="1" id="KW-0808">Transferase</keyword>
<dbReference type="Pfam" id="PF13469">
    <property type="entry name" value="Sulfotransfer_3"/>
    <property type="match status" value="1"/>
</dbReference>
<evidence type="ECO:0000313" key="2">
    <source>
        <dbReference type="Proteomes" id="UP000320496"/>
    </source>
</evidence>
<dbReference type="InterPro" id="IPR052736">
    <property type="entry name" value="Stf3_sulfotransferase"/>
</dbReference>
<dbReference type="Gene3D" id="3.40.50.300">
    <property type="entry name" value="P-loop containing nucleotide triphosphate hydrolases"/>
    <property type="match status" value="1"/>
</dbReference>
<sequence>MAFDAWMRQLSRAGWKVAPGRLPLATTVTTAAAMNSIAVAVEEVLMNRGIDRVEIEHPPIFVLGHWRSGTTLLHELLIRDPQFSYPTTYQCILPSHFGHTGYLKPLLGLLLPNQRPMDDMAFGWERPQEDEFALCNLGLPSPYWWIAFPEHAERFRRYLDFAAATEQERETWKRGFERLLRRMTRKDPRRLVLKSPTHTARIRLLRELFPEARFVHVSRDPMSVVPSTLRMWRRMLESHRLGPGEDSLDAEFVLDTFEQMYERYEDDVATLPPGTLSEIRFEELTTRPVDVIERVYDDLGLEGFEEARPGLEAYWERHRDHQPRAHDVSPELAELIATRLTRYIERYGYGR</sequence>
<evidence type="ECO:0000313" key="1">
    <source>
        <dbReference type="EMBL" id="QDU40177.1"/>
    </source>
</evidence>
<accession>A0A517ZCJ4</accession>
<proteinExistence type="predicted"/>
<dbReference type="KEGG" id="mri:Mal4_45320"/>
<organism evidence="1 2">
    <name type="scientific">Maioricimonas rarisocia</name>
    <dbReference type="NCBI Taxonomy" id="2528026"/>
    <lineage>
        <taxon>Bacteria</taxon>
        <taxon>Pseudomonadati</taxon>
        <taxon>Planctomycetota</taxon>
        <taxon>Planctomycetia</taxon>
        <taxon>Planctomycetales</taxon>
        <taxon>Planctomycetaceae</taxon>
        <taxon>Maioricimonas</taxon>
    </lineage>
</organism>